<dbReference type="Proteomes" id="UP001516400">
    <property type="component" value="Unassembled WGS sequence"/>
</dbReference>
<sequence>MRVPKEIFRKKIAKDSSGKILINKFYEKRGEKKSERKGSEIFADGCLELRDYSCNLERRPYYKGSKEMKSSRMQQLE</sequence>
<name>A0ABD2P317_9CUCU</name>
<protein>
    <submittedName>
        <fullName evidence="1">Uncharacterized protein</fullName>
    </submittedName>
</protein>
<keyword evidence="2" id="KW-1185">Reference proteome</keyword>
<proteinExistence type="predicted"/>
<evidence type="ECO:0000313" key="2">
    <source>
        <dbReference type="Proteomes" id="UP001516400"/>
    </source>
</evidence>
<gene>
    <name evidence="1" type="ORF">HHI36_019195</name>
</gene>
<reference evidence="1 2" key="1">
    <citation type="journal article" date="2021" name="BMC Biol.">
        <title>Horizontally acquired antibacterial genes associated with adaptive radiation of ladybird beetles.</title>
        <authorList>
            <person name="Li H.S."/>
            <person name="Tang X.F."/>
            <person name="Huang Y.H."/>
            <person name="Xu Z.Y."/>
            <person name="Chen M.L."/>
            <person name="Du X.Y."/>
            <person name="Qiu B.Y."/>
            <person name="Chen P.T."/>
            <person name="Zhang W."/>
            <person name="Slipinski A."/>
            <person name="Escalona H.E."/>
            <person name="Waterhouse R.M."/>
            <person name="Zwick A."/>
            <person name="Pang H."/>
        </authorList>
    </citation>
    <scope>NUCLEOTIDE SEQUENCE [LARGE SCALE GENOMIC DNA]</scope>
    <source>
        <strain evidence="1">SYSU2018</strain>
    </source>
</reference>
<feature type="non-terminal residue" evidence="1">
    <location>
        <position position="77"/>
    </location>
</feature>
<dbReference type="AlphaFoldDB" id="A0ABD2P317"/>
<comment type="caution">
    <text evidence="1">The sequence shown here is derived from an EMBL/GenBank/DDBJ whole genome shotgun (WGS) entry which is preliminary data.</text>
</comment>
<organism evidence="1 2">
    <name type="scientific">Cryptolaemus montrouzieri</name>
    <dbReference type="NCBI Taxonomy" id="559131"/>
    <lineage>
        <taxon>Eukaryota</taxon>
        <taxon>Metazoa</taxon>
        <taxon>Ecdysozoa</taxon>
        <taxon>Arthropoda</taxon>
        <taxon>Hexapoda</taxon>
        <taxon>Insecta</taxon>
        <taxon>Pterygota</taxon>
        <taxon>Neoptera</taxon>
        <taxon>Endopterygota</taxon>
        <taxon>Coleoptera</taxon>
        <taxon>Polyphaga</taxon>
        <taxon>Cucujiformia</taxon>
        <taxon>Coccinelloidea</taxon>
        <taxon>Coccinellidae</taxon>
        <taxon>Scymninae</taxon>
        <taxon>Scymnini</taxon>
        <taxon>Cryptolaemus</taxon>
    </lineage>
</organism>
<accession>A0ABD2P317</accession>
<evidence type="ECO:0000313" key="1">
    <source>
        <dbReference type="EMBL" id="KAL3285071.1"/>
    </source>
</evidence>
<dbReference type="EMBL" id="JABFTP020000165">
    <property type="protein sequence ID" value="KAL3285071.1"/>
    <property type="molecule type" value="Genomic_DNA"/>
</dbReference>